<organism evidence="5">
    <name type="scientific">Neodiprion lecontei</name>
    <name type="common">Redheaded pine sawfly</name>
    <dbReference type="NCBI Taxonomy" id="441921"/>
    <lineage>
        <taxon>Eukaryota</taxon>
        <taxon>Metazoa</taxon>
        <taxon>Ecdysozoa</taxon>
        <taxon>Arthropoda</taxon>
        <taxon>Hexapoda</taxon>
        <taxon>Insecta</taxon>
        <taxon>Pterygota</taxon>
        <taxon>Neoptera</taxon>
        <taxon>Endopterygota</taxon>
        <taxon>Hymenoptera</taxon>
        <taxon>Tenthredinoidea</taxon>
        <taxon>Diprionidae</taxon>
        <taxon>Diprioninae</taxon>
        <taxon>Neodiprion</taxon>
    </lineage>
</organism>
<gene>
    <name evidence="5" type="primary">LOC107223142</name>
</gene>
<dbReference type="OrthoDB" id="413402at2759"/>
<dbReference type="Pfam" id="PF10223">
    <property type="entry name" value="Menorin_N"/>
    <property type="match status" value="1"/>
</dbReference>
<evidence type="ECO:0000256" key="1">
    <source>
        <dbReference type="ARBA" id="ARBA00044953"/>
    </source>
</evidence>
<dbReference type="PANTHER" id="PTHR21184:SF6">
    <property type="entry name" value="CONSERVED PLASMA MEMBRANE PROTEIN"/>
    <property type="match status" value="1"/>
</dbReference>
<dbReference type="GeneID" id="107223142"/>
<dbReference type="KEGG" id="nlo:107223142"/>
<dbReference type="AlphaFoldDB" id="A0A6J0BVG3"/>
<dbReference type="Proteomes" id="UP000829291">
    <property type="component" value="Chromosome 3"/>
</dbReference>
<sequence length="318" mass="34648">MTRATLFFTLIAVLFSASTLGEEPSTRSSILPSVPDFFQGIEGNLTKVTWDHAVNSQQALTNALNSSDIMMLEADVVWGTLESEPTVQLPVMAHPPANTSDLSLEDFLSQVMADQSKGAKLDFKSLEAFSASCEILQKLEDNMTFPVWLNADILDGPVNSSLNGEPVDAAQFLSLAAGTLPNATLSLGWKTRYGADYNIIDGSYSEANVEEMINTIKNVSQPITYPMRAGLVANSWDAIDKLLNESASGTTVTIWSSDNDTVDDVKLSEVIQKIGVSRVYIDVPEELMNRLHLESSTSSRMKICFGTLLAALLFAKFF</sequence>
<dbReference type="PANTHER" id="PTHR21184">
    <property type="entry name" value="MENORIN (DENDRITIC BRANCHING PROTEIN)"/>
    <property type="match status" value="1"/>
</dbReference>
<feature type="chain" id="PRO_5046568082" evidence="2">
    <location>
        <begin position="22"/>
        <end position="318"/>
    </location>
</feature>
<dbReference type="InParanoid" id="A0A6J0BVG3"/>
<protein>
    <submittedName>
        <fullName evidence="5">Protein FAM151A isoform X1</fullName>
    </submittedName>
</protein>
<name>A0A6J0BVG3_NEOLC</name>
<reference evidence="5" key="1">
    <citation type="submission" date="2025-08" db="UniProtKB">
        <authorList>
            <consortium name="RefSeq"/>
        </authorList>
    </citation>
    <scope>IDENTIFICATION</scope>
    <source>
        <tissue evidence="5">Thorax and Abdomen</tissue>
    </source>
</reference>
<comment type="similarity">
    <text evidence="1">Belongs to the menorin family.</text>
</comment>
<accession>A0A6J0BVG3</accession>
<feature type="domain" description="Menorin-like" evidence="3">
    <location>
        <begin position="44"/>
        <end position="287"/>
    </location>
</feature>
<evidence type="ECO:0000256" key="2">
    <source>
        <dbReference type="SAM" id="SignalP"/>
    </source>
</evidence>
<evidence type="ECO:0000259" key="3">
    <source>
        <dbReference type="Pfam" id="PF10223"/>
    </source>
</evidence>
<dbReference type="InterPro" id="IPR019356">
    <property type="entry name" value="Menorin_dom"/>
</dbReference>
<keyword evidence="4" id="KW-1185">Reference proteome</keyword>
<evidence type="ECO:0000313" key="5">
    <source>
        <dbReference type="RefSeq" id="XP_015518222.2"/>
    </source>
</evidence>
<keyword evidence="2" id="KW-0732">Signal</keyword>
<dbReference type="RefSeq" id="XP_015518222.2">
    <property type="nucleotide sequence ID" value="XM_015662736.2"/>
</dbReference>
<evidence type="ECO:0000313" key="4">
    <source>
        <dbReference type="Proteomes" id="UP000829291"/>
    </source>
</evidence>
<dbReference type="FunCoup" id="A0A6J0BVG3">
    <property type="interactions" value="69"/>
</dbReference>
<feature type="signal peptide" evidence="2">
    <location>
        <begin position="1"/>
        <end position="21"/>
    </location>
</feature>
<proteinExistence type="inferred from homology"/>
<dbReference type="GO" id="GO:0005615">
    <property type="term" value="C:extracellular space"/>
    <property type="evidence" value="ECO:0007669"/>
    <property type="project" value="TreeGrafter"/>
</dbReference>